<dbReference type="InterPro" id="IPR023214">
    <property type="entry name" value="HAD_sf"/>
</dbReference>
<name>A0ABP3UJW3_9CLOT</name>
<comment type="caution">
    <text evidence="1">The sequence shown here is derived from an EMBL/GenBank/DDBJ whole genome shotgun (WGS) entry which is preliminary data.</text>
</comment>
<sequence length="257" mass="29015">MVRAIFFDIDGTLLSFRTHKMAKSTIEALNTLRDKGIKLFVATGRHKSEATILDKYFSFDGYVTLNGQYCFDSEKIIYKKSINKKDIEKVVEQTKKKLYSCYFVDENELFVSHINDEVKSICDLVNVNIPKVCDSSIALDKDIYQLVVFLKKENENILFDATKELDGTRWHDAFMDVVPKGGSKKVGINKLLNHYKISSDEIMAFGDGGNDIPMLELAGIGVAMGNAKDEVKNIADYTTTDVDNDGIMNALKYFKVI</sequence>
<dbReference type="Gene3D" id="3.40.50.1000">
    <property type="entry name" value="HAD superfamily/HAD-like"/>
    <property type="match status" value="1"/>
</dbReference>
<dbReference type="PROSITE" id="PS01229">
    <property type="entry name" value="COF_2"/>
    <property type="match status" value="1"/>
</dbReference>
<dbReference type="Pfam" id="PF08282">
    <property type="entry name" value="Hydrolase_3"/>
    <property type="match status" value="1"/>
</dbReference>
<dbReference type="PROSITE" id="PS01228">
    <property type="entry name" value="COF_1"/>
    <property type="match status" value="1"/>
</dbReference>
<dbReference type="Gene3D" id="3.30.1240.10">
    <property type="match status" value="1"/>
</dbReference>
<organism evidence="1 2">
    <name type="scientific">Clostridium oceanicum</name>
    <dbReference type="NCBI Taxonomy" id="1543"/>
    <lineage>
        <taxon>Bacteria</taxon>
        <taxon>Bacillati</taxon>
        <taxon>Bacillota</taxon>
        <taxon>Clostridia</taxon>
        <taxon>Eubacteriales</taxon>
        <taxon>Clostridiaceae</taxon>
        <taxon>Clostridium</taxon>
    </lineage>
</organism>
<proteinExistence type="predicted"/>
<evidence type="ECO:0000313" key="2">
    <source>
        <dbReference type="Proteomes" id="UP001501510"/>
    </source>
</evidence>
<dbReference type="NCBIfam" id="TIGR01484">
    <property type="entry name" value="HAD-SF-IIB"/>
    <property type="match status" value="1"/>
</dbReference>
<dbReference type="SFLD" id="SFLDS00003">
    <property type="entry name" value="Haloacid_Dehalogenase"/>
    <property type="match status" value="1"/>
</dbReference>
<dbReference type="InterPro" id="IPR006379">
    <property type="entry name" value="HAD-SF_hydro_IIB"/>
</dbReference>
<dbReference type="PANTHER" id="PTHR10000">
    <property type="entry name" value="PHOSPHOSERINE PHOSPHATASE"/>
    <property type="match status" value="1"/>
</dbReference>
<reference evidence="2" key="1">
    <citation type="journal article" date="2019" name="Int. J. Syst. Evol. Microbiol.">
        <title>The Global Catalogue of Microorganisms (GCM) 10K type strain sequencing project: providing services to taxonomists for standard genome sequencing and annotation.</title>
        <authorList>
            <consortium name="The Broad Institute Genomics Platform"/>
            <consortium name="The Broad Institute Genome Sequencing Center for Infectious Disease"/>
            <person name="Wu L."/>
            <person name="Ma J."/>
        </authorList>
    </citation>
    <scope>NUCLEOTIDE SEQUENCE [LARGE SCALE GENOMIC DNA]</scope>
    <source>
        <strain evidence="2">JCM 1407</strain>
    </source>
</reference>
<dbReference type="GO" id="GO:0016787">
    <property type="term" value="F:hydrolase activity"/>
    <property type="evidence" value="ECO:0007669"/>
    <property type="project" value="UniProtKB-KW"/>
</dbReference>
<dbReference type="PANTHER" id="PTHR10000:SF25">
    <property type="entry name" value="PHOSPHATASE YKRA-RELATED"/>
    <property type="match status" value="1"/>
</dbReference>
<dbReference type="SUPFAM" id="SSF56784">
    <property type="entry name" value="HAD-like"/>
    <property type="match status" value="1"/>
</dbReference>
<dbReference type="NCBIfam" id="TIGR00099">
    <property type="entry name" value="Cof-subfamily"/>
    <property type="match status" value="1"/>
</dbReference>
<protein>
    <submittedName>
        <fullName evidence="1">Cof-type HAD-IIB family hydrolase</fullName>
    </submittedName>
</protein>
<dbReference type="RefSeq" id="WP_343759815.1">
    <property type="nucleotide sequence ID" value="NZ_BAAACG010000006.1"/>
</dbReference>
<gene>
    <name evidence="1" type="ORF">GCM10008906_11840</name>
</gene>
<dbReference type="EMBL" id="BAAACG010000006">
    <property type="protein sequence ID" value="GAA0736611.1"/>
    <property type="molecule type" value="Genomic_DNA"/>
</dbReference>
<evidence type="ECO:0000313" key="1">
    <source>
        <dbReference type="EMBL" id="GAA0736611.1"/>
    </source>
</evidence>
<dbReference type="SFLD" id="SFLDG01140">
    <property type="entry name" value="C2.B:_Phosphomannomutase_and_P"/>
    <property type="match status" value="1"/>
</dbReference>
<dbReference type="InterPro" id="IPR036412">
    <property type="entry name" value="HAD-like_sf"/>
</dbReference>
<keyword evidence="1" id="KW-0378">Hydrolase</keyword>
<accession>A0ABP3UJW3</accession>
<dbReference type="InterPro" id="IPR000150">
    <property type="entry name" value="Cof"/>
</dbReference>
<dbReference type="Proteomes" id="UP001501510">
    <property type="component" value="Unassembled WGS sequence"/>
</dbReference>
<dbReference type="SFLD" id="SFLDG01144">
    <property type="entry name" value="C2.B.4:_PGP_Like"/>
    <property type="match status" value="1"/>
</dbReference>
<keyword evidence="2" id="KW-1185">Reference proteome</keyword>